<dbReference type="Pfam" id="PF05050">
    <property type="entry name" value="Methyltransf_21"/>
    <property type="match status" value="1"/>
</dbReference>
<dbReference type="Proteomes" id="UP000095287">
    <property type="component" value="Unplaced"/>
</dbReference>
<evidence type="ECO:0000313" key="2">
    <source>
        <dbReference type="Proteomes" id="UP000095287"/>
    </source>
</evidence>
<keyword evidence="2" id="KW-1185">Reference proteome</keyword>
<dbReference type="PANTHER" id="PTHR22989">
    <property type="entry name" value="UNCHARACTERIZED DUF13 C.ELEGANS"/>
    <property type="match status" value="1"/>
</dbReference>
<accession>A0A1I7YG30</accession>
<dbReference type="WBParaSite" id="L893_g16047.t1">
    <property type="protein sequence ID" value="L893_g16047.t1"/>
    <property type="gene ID" value="L893_g16047"/>
</dbReference>
<protein>
    <submittedName>
        <fullName evidence="3">Methyltransf_21 domain-containing protein</fullName>
    </submittedName>
</protein>
<evidence type="ECO:0000313" key="3">
    <source>
        <dbReference type="WBParaSite" id="L893_g16047.t1"/>
    </source>
</evidence>
<reference evidence="3" key="1">
    <citation type="submission" date="2016-11" db="UniProtKB">
        <authorList>
            <consortium name="WormBaseParasite"/>
        </authorList>
    </citation>
    <scope>IDENTIFICATION</scope>
</reference>
<dbReference type="PANTHER" id="PTHR22989:SF3">
    <property type="entry name" value="METHYLTRANSFERASE FKBM DOMAIN-CONTAINING PROTEIN"/>
    <property type="match status" value="1"/>
</dbReference>
<dbReference type="InterPro" id="IPR006342">
    <property type="entry name" value="FkbM_mtfrase"/>
</dbReference>
<dbReference type="AlphaFoldDB" id="A0A1I7YG30"/>
<organism evidence="2 3">
    <name type="scientific">Steinernema glaseri</name>
    <dbReference type="NCBI Taxonomy" id="37863"/>
    <lineage>
        <taxon>Eukaryota</taxon>
        <taxon>Metazoa</taxon>
        <taxon>Ecdysozoa</taxon>
        <taxon>Nematoda</taxon>
        <taxon>Chromadorea</taxon>
        <taxon>Rhabditida</taxon>
        <taxon>Tylenchina</taxon>
        <taxon>Panagrolaimomorpha</taxon>
        <taxon>Strongyloidoidea</taxon>
        <taxon>Steinernematidae</taxon>
        <taxon>Steinernema</taxon>
    </lineage>
</organism>
<name>A0A1I7YG30_9BILA</name>
<feature type="domain" description="Methyltransferase FkbM" evidence="1">
    <location>
        <begin position="93"/>
        <end position="269"/>
    </location>
</feature>
<proteinExistence type="predicted"/>
<sequence length="301" mass="34273">MKTVVLLIFLVTVGFIAFINVSLLCSTHGQYQKIKELPTSSDKNPVLELFRQCLLPHFYGEADKNIFDGFPKKIEYCAKILHFNESSLLAYKNNDEVKYHINPNGDDHSDCHIISIGVGHDVTIEKALNKLHGKCRFYAADPIESTNKDLFTPIGQFFPFAVGASSKVQEANVKLDPNSDTYTHVNFTHVEMVSFLKEKANIPAGKIDQLFLDGEGAEYELIPYFAIGGPLDIAGYDVCQINAEFHLPDNDKKQIFAKFIRKTLSDGRYLPLKTFKWFHMRIYFLNIASQKCVRLYVKDKF</sequence>
<evidence type="ECO:0000259" key="1">
    <source>
        <dbReference type="Pfam" id="PF05050"/>
    </source>
</evidence>